<keyword evidence="1" id="KW-1133">Transmembrane helix</keyword>
<evidence type="ECO:0000313" key="2">
    <source>
        <dbReference type="EMBL" id="MWG35882.1"/>
    </source>
</evidence>
<keyword evidence="1" id="KW-0812">Transmembrane</keyword>
<evidence type="ECO:0000313" key="3">
    <source>
        <dbReference type="Proteomes" id="UP000451471"/>
    </source>
</evidence>
<dbReference type="EMBL" id="WSZK01000028">
    <property type="protein sequence ID" value="MWG35882.1"/>
    <property type="molecule type" value="Genomic_DNA"/>
</dbReference>
<sequence length="62" mass="6468">MTSTRTHALAAMFGVSFSMLIVSGAAVVDVPPGDALAVVLVVGGGLFYAVQFAELAVHYWVR</sequence>
<organism evidence="2 3">
    <name type="scientific">Halomarina oriensis</name>
    <dbReference type="NCBI Taxonomy" id="671145"/>
    <lineage>
        <taxon>Archaea</taxon>
        <taxon>Methanobacteriati</taxon>
        <taxon>Methanobacteriota</taxon>
        <taxon>Stenosarchaea group</taxon>
        <taxon>Halobacteria</taxon>
        <taxon>Halobacteriales</taxon>
        <taxon>Natronomonadaceae</taxon>
        <taxon>Halomarina</taxon>
    </lineage>
</organism>
<name>A0A6B0GM06_9EURY</name>
<dbReference type="Proteomes" id="UP000451471">
    <property type="component" value="Unassembled WGS sequence"/>
</dbReference>
<keyword evidence="1" id="KW-0472">Membrane</keyword>
<proteinExistence type="predicted"/>
<gene>
    <name evidence="2" type="ORF">GQS65_15555</name>
</gene>
<dbReference type="RefSeq" id="WP_158205551.1">
    <property type="nucleotide sequence ID" value="NZ_WSZK01000028.1"/>
</dbReference>
<protein>
    <submittedName>
        <fullName evidence="2">Uncharacterized protein</fullName>
    </submittedName>
</protein>
<comment type="caution">
    <text evidence="2">The sequence shown here is derived from an EMBL/GenBank/DDBJ whole genome shotgun (WGS) entry which is preliminary data.</text>
</comment>
<keyword evidence="3" id="KW-1185">Reference proteome</keyword>
<accession>A0A6B0GM06</accession>
<dbReference type="AlphaFoldDB" id="A0A6B0GM06"/>
<reference evidence="2 3" key="1">
    <citation type="submission" date="2019-12" db="EMBL/GenBank/DDBJ databases">
        <title>Halocatena pleomorpha gen. nov. sp. nov., an extremely halophilic archaeon of family Halobacteriaceae isolated from saltpan soil.</title>
        <authorList>
            <person name="Pal Y."/>
            <person name="Verma A."/>
            <person name="Krishnamurthi S."/>
            <person name="Kumar P."/>
        </authorList>
    </citation>
    <scope>NUCLEOTIDE SEQUENCE [LARGE SCALE GENOMIC DNA]</scope>
    <source>
        <strain evidence="2 3">JCM 16495</strain>
    </source>
</reference>
<feature type="transmembrane region" description="Helical" evidence="1">
    <location>
        <begin position="35"/>
        <end position="61"/>
    </location>
</feature>
<evidence type="ECO:0000256" key="1">
    <source>
        <dbReference type="SAM" id="Phobius"/>
    </source>
</evidence>